<dbReference type="SUPFAM" id="SSF81383">
    <property type="entry name" value="F-box domain"/>
    <property type="match status" value="1"/>
</dbReference>
<dbReference type="NCBIfam" id="TIGR01640">
    <property type="entry name" value="F_box_assoc_1"/>
    <property type="match status" value="1"/>
</dbReference>
<evidence type="ECO:0000259" key="2">
    <source>
        <dbReference type="Pfam" id="PF08268"/>
    </source>
</evidence>
<dbReference type="InterPro" id="IPR036047">
    <property type="entry name" value="F-box-like_dom_sf"/>
</dbReference>
<dbReference type="Pfam" id="PF08268">
    <property type="entry name" value="FBA_3"/>
    <property type="match status" value="1"/>
</dbReference>
<dbReference type="InterPro" id="IPR050796">
    <property type="entry name" value="SCF_F-box_component"/>
</dbReference>
<dbReference type="InterPro" id="IPR017451">
    <property type="entry name" value="F-box-assoc_interact_dom"/>
</dbReference>
<dbReference type="EMBL" id="AWUE01012615">
    <property type="protein sequence ID" value="OMP08789.1"/>
    <property type="molecule type" value="Genomic_DNA"/>
</dbReference>
<sequence length="364" mass="41432">MSSLPQDMIIDILCRCVVDDLLRFRCLSKGCCSLIDSPDFINLHLSHSLKIKPARQMVISREQTSLRCISVTSPKFKCEPFHEHSELCENPKNRTDYRIIPCHNPFDNGNSPLRGKETEFLGSEILGSCNGLVALLCRDTKMFNICLLNPSTRVCRYLQIPYDKVYGFGYDSVCEVYGFGYNPVLDDYKLVQLSKANDQYHKTIPKTKVYSFNSNCWKSIDGEIPIPYPLDWPFKRPFEEHDVIVAKENNAAVAFDLTADVYSQLSLPKEMSSPSNHCKDVYEFRGCLCVNLVKNNQTSTIFDIWVMEEYGAKLKPLKGLADTVSHRIQGVAVSDTVQHGYGELPARGLEHLYKHWQLRPNPSA</sequence>
<dbReference type="InterPro" id="IPR001810">
    <property type="entry name" value="F-box_dom"/>
</dbReference>
<organism evidence="3 4">
    <name type="scientific">Corchorus olitorius</name>
    <dbReference type="NCBI Taxonomy" id="93759"/>
    <lineage>
        <taxon>Eukaryota</taxon>
        <taxon>Viridiplantae</taxon>
        <taxon>Streptophyta</taxon>
        <taxon>Embryophyta</taxon>
        <taxon>Tracheophyta</taxon>
        <taxon>Spermatophyta</taxon>
        <taxon>Magnoliopsida</taxon>
        <taxon>eudicotyledons</taxon>
        <taxon>Gunneridae</taxon>
        <taxon>Pentapetalae</taxon>
        <taxon>rosids</taxon>
        <taxon>malvids</taxon>
        <taxon>Malvales</taxon>
        <taxon>Malvaceae</taxon>
        <taxon>Grewioideae</taxon>
        <taxon>Apeibeae</taxon>
        <taxon>Corchorus</taxon>
    </lineage>
</organism>
<protein>
    <submittedName>
        <fullName evidence="3">Uncharacterized protein</fullName>
    </submittedName>
</protein>
<feature type="domain" description="F-box associated beta-propeller type 3" evidence="2">
    <location>
        <begin position="117"/>
        <end position="310"/>
    </location>
</feature>
<keyword evidence="4" id="KW-1185">Reference proteome</keyword>
<reference evidence="4" key="1">
    <citation type="submission" date="2013-09" db="EMBL/GenBank/DDBJ databases">
        <title>Corchorus olitorius genome sequencing.</title>
        <authorList>
            <person name="Alam M."/>
            <person name="Haque M.S."/>
            <person name="Islam M.S."/>
            <person name="Emdad E.M."/>
            <person name="Islam M.M."/>
            <person name="Ahmed B."/>
            <person name="Halim A."/>
            <person name="Hossen Q.M.M."/>
            <person name="Hossain M.Z."/>
            <person name="Ahmed R."/>
            <person name="Khan M.M."/>
            <person name="Islam R."/>
            <person name="Rashid M.M."/>
            <person name="Khan S.A."/>
            <person name="Rahman M.S."/>
            <person name="Alam M."/>
            <person name="Yahiya A.S."/>
            <person name="Khan M.S."/>
            <person name="Azam M.S."/>
            <person name="Haque T."/>
            <person name="Lashkar M.Z.H."/>
            <person name="Akhand A.I."/>
            <person name="Morshed G."/>
            <person name="Roy S."/>
            <person name="Uddin K.S."/>
            <person name="Rabeya T."/>
            <person name="Hossain A.S."/>
            <person name="Chowdhury A."/>
            <person name="Snigdha A.R."/>
            <person name="Mortoza M.S."/>
            <person name="Matin S.A."/>
            <person name="Hoque S.M.E."/>
            <person name="Islam M.K."/>
            <person name="Roy D.K."/>
            <person name="Haider R."/>
            <person name="Moosa M.M."/>
            <person name="Elias S.M."/>
            <person name="Hasan A.M."/>
            <person name="Jahan S."/>
            <person name="Shafiuddin M."/>
            <person name="Mahmood N."/>
            <person name="Shommy N.S."/>
        </authorList>
    </citation>
    <scope>NUCLEOTIDE SEQUENCE [LARGE SCALE GENOMIC DNA]</scope>
    <source>
        <strain evidence="4">cv. O-4</strain>
    </source>
</reference>
<proteinExistence type="predicted"/>
<evidence type="ECO:0000313" key="4">
    <source>
        <dbReference type="Proteomes" id="UP000187203"/>
    </source>
</evidence>
<feature type="domain" description="F-box" evidence="1">
    <location>
        <begin position="2"/>
        <end position="40"/>
    </location>
</feature>
<evidence type="ECO:0000259" key="1">
    <source>
        <dbReference type="Pfam" id="PF00646"/>
    </source>
</evidence>
<evidence type="ECO:0000313" key="3">
    <source>
        <dbReference type="EMBL" id="OMP08789.1"/>
    </source>
</evidence>
<dbReference type="PANTHER" id="PTHR31672:SF13">
    <property type="entry name" value="F-BOX PROTEIN CPR30-LIKE"/>
    <property type="match status" value="1"/>
</dbReference>
<dbReference type="Proteomes" id="UP000187203">
    <property type="component" value="Unassembled WGS sequence"/>
</dbReference>
<dbReference type="PANTHER" id="PTHR31672">
    <property type="entry name" value="BNACNNG10540D PROTEIN"/>
    <property type="match status" value="1"/>
</dbReference>
<name>A0A1R3KP04_9ROSI</name>
<gene>
    <name evidence="3" type="ORF">COLO4_06122</name>
</gene>
<dbReference type="OrthoDB" id="591557at2759"/>
<dbReference type="Pfam" id="PF00646">
    <property type="entry name" value="F-box"/>
    <property type="match status" value="1"/>
</dbReference>
<comment type="caution">
    <text evidence="3">The sequence shown here is derived from an EMBL/GenBank/DDBJ whole genome shotgun (WGS) entry which is preliminary data.</text>
</comment>
<dbReference type="STRING" id="93759.A0A1R3KP04"/>
<accession>A0A1R3KP04</accession>
<dbReference type="AlphaFoldDB" id="A0A1R3KP04"/>
<dbReference type="InterPro" id="IPR013187">
    <property type="entry name" value="F-box-assoc_dom_typ3"/>
</dbReference>